<name>A0A1Y2PD85_9FLAO</name>
<evidence type="ECO:0000313" key="6">
    <source>
        <dbReference type="Proteomes" id="UP000194221"/>
    </source>
</evidence>
<dbReference type="InterPro" id="IPR035965">
    <property type="entry name" value="PAS-like_dom_sf"/>
</dbReference>
<protein>
    <recommendedName>
        <fullName evidence="4">PAS domain-containing protein</fullName>
    </recommendedName>
</protein>
<dbReference type="OrthoDB" id="5760647at2"/>
<proteinExistence type="predicted"/>
<dbReference type="PANTHER" id="PTHR47429:SF2">
    <property type="entry name" value="PROTEIN TWIN LOV 1"/>
    <property type="match status" value="1"/>
</dbReference>
<dbReference type="EMBL" id="LAPZ01000003">
    <property type="protein sequence ID" value="OSY88446.1"/>
    <property type="molecule type" value="Genomic_DNA"/>
</dbReference>
<gene>
    <name evidence="5" type="ORF">WH52_06740</name>
</gene>
<reference evidence="5 6" key="1">
    <citation type="submission" date="2015-03" db="EMBL/GenBank/DDBJ databases">
        <title>Genome sequence of Tenacibaculum sp. S2-2, isolated from intestinal microbiota of sea cucumber, Apostichopus japonicas.</title>
        <authorList>
            <person name="Shao Z."/>
            <person name="Wang L."/>
            <person name="Li X."/>
        </authorList>
    </citation>
    <scope>NUCLEOTIDE SEQUENCE [LARGE SCALE GENOMIC DNA]</scope>
    <source>
        <strain evidence="5 6">S2-2</strain>
    </source>
</reference>
<comment type="caution">
    <text evidence="5">The sequence shown here is derived from an EMBL/GenBank/DDBJ whole genome shotgun (WGS) entry which is preliminary data.</text>
</comment>
<keyword evidence="2" id="KW-0288">FMN</keyword>
<sequence length="187" mass="22202">MKNDIKQMKSLNFFVNTCNAETYNTIKPSLQVPKKIETPLLSWDIHQENHYKNLEGLDKENDFKELKFYIDKYQWKNDLKTLIDSYKYDALVVTDLNKRILWVSKGFTKMTGYPRKKVVLNTPSFLQGELTEEKVKKRIAKKIQLKKPFKEVIINYKKDKSPYKCELYIIPLINDVTTHFMALERAV</sequence>
<evidence type="ECO:0000259" key="4">
    <source>
        <dbReference type="Pfam" id="PF13426"/>
    </source>
</evidence>
<dbReference type="RefSeq" id="WP_086030176.1">
    <property type="nucleotide sequence ID" value="NZ_LAPZ01000003.1"/>
</dbReference>
<dbReference type="AlphaFoldDB" id="A0A1Y2PD85"/>
<organism evidence="5 6">
    <name type="scientific">Tenacibaculum holothuriorum</name>
    <dbReference type="NCBI Taxonomy" id="1635173"/>
    <lineage>
        <taxon>Bacteria</taxon>
        <taxon>Pseudomonadati</taxon>
        <taxon>Bacteroidota</taxon>
        <taxon>Flavobacteriia</taxon>
        <taxon>Flavobacteriales</taxon>
        <taxon>Flavobacteriaceae</taxon>
        <taxon>Tenacibaculum</taxon>
    </lineage>
</organism>
<dbReference type="STRING" id="1635173.WH52_06740"/>
<evidence type="ECO:0000256" key="3">
    <source>
        <dbReference type="ARBA" id="ARBA00022991"/>
    </source>
</evidence>
<dbReference type="Pfam" id="PF13426">
    <property type="entry name" value="PAS_9"/>
    <property type="match status" value="1"/>
</dbReference>
<dbReference type="InterPro" id="IPR000014">
    <property type="entry name" value="PAS"/>
</dbReference>
<keyword evidence="1" id="KW-0285">Flavoprotein</keyword>
<keyword evidence="3" id="KW-0157">Chromophore</keyword>
<evidence type="ECO:0000256" key="1">
    <source>
        <dbReference type="ARBA" id="ARBA00022630"/>
    </source>
</evidence>
<dbReference type="InParanoid" id="A0A1Y2PD85"/>
<keyword evidence="6" id="KW-1185">Reference proteome</keyword>
<accession>A0A1Y2PD85</accession>
<evidence type="ECO:0000313" key="5">
    <source>
        <dbReference type="EMBL" id="OSY88446.1"/>
    </source>
</evidence>
<dbReference type="SUPFAM" id="SSF55785">
    <property type="entry name" value="PYP-like sensor domain (PAS domain)"/>
    <property type="match status" value="1"/>
</dbReference>
<dbReference type="Gene3D" id="3.30.450.20">
    <property type="entry name" value="PAS domain"/>
    <property type="match status" value="1"/>
</dbReference>
<dbReference type="PANTHER" id="PTHR47429">
    <property type="entry name" value="PROTEIN TWIN LOV 1"/>
    <property type="match status" value="1"/>
</dbReference>
<evidence type="ECO:0000256" key="2">
    <source>
        <dbReference type="ARBA" id="ARBA00022643"/>
    </source>
</evidence>
<feature type="domain" description="PAS" evidence="4">
    <location>
        <begin position="89"/>
        <end position="175"/>
    </location>
</feature>
<dbReference type="Proteomes" id="UP000194221">
    <property type="component" value="Unassembled WGS sequence"/>
</dbReference>
<dbReference type="NCBIfam" id="TIGR00229">
    <property type="entry name" value="sensory_box"/>
    <property type="match status" value="1"/>
</dbReference>
<dbReference type="CDD" id="cd00130">
    <property type="entry name" value="PAS"/>
    <property type="match status" value="1"/>
</dbReference>